<sequence>MVYRPISKTTYAIQFKNVFNTLNDISKPSSHKDAHEVSNDDQLVEEVQVDSLAIGKVSSGSEKTNLKASNILSSPEIVAFSPSELKVVEVGYSNSNLVKIMDATNASNMISFNMNDDTSTRQHNGPIILHNSTPVFNSNTGSMESDLQDRHSFNDNTSTDVGTSNSNSLNNFLGKDDKCGKIRFQSCGGSQTMRIGFPSE</sequence>
<feature type="compositionally biased region" description="Polar residues" evidence="1">
    <location>
        <begin position="154"/>
        <end position="167"/>
    </location>
</feature>
<evidence type="ECO:0000313" key="3">
    <source>
        <dbReference type="Proteomes" id="UP001168877"/>
    </source>
</evidence>
<reference evidence="2" key="1">
    <citation type="journal article" date="2022" name="Plant J.">
        <title>Strategies of tolerance reflected in two North American maple genomes.</title>
        <authorList>
            <person name="McEvoy S.L."/>
            <person name="Sezen U.U."/>
            <person name="Trouern-Trend A."/>
            <person name="McMahon S.M."/>
            <person name="Schaberg P.G."/>
            <person name="Yang J."/>
            <person name="Wegrzyn J.L."/>
            <person name="Swenson N.G."/>
        </authorList>
    </citation>
    <scope>NUCLEOTIDE SEQUENCE</scope>
    <source>
        <strain evidence="2">NS2018</strain>
    </source>
</reference>
<evidence type="ECO:0000256" key="1">
    <source>
        <dbReference type="SAM" id="MobiDB-lite"/>
    </source>
</evidence>
<proteinExistence type="predicted"/>
<protein>
    <submittedName>
        <fullName evidence="2">Uncharacterized protein</fullName>
    </submittedName>
</protein>
<accession>A0AA39SKQ6</accession>
<keyword evidence="3" id="KW-1185">Reference proteome</keyword>
<comment type="caution">
    <text evidence="2">The sequence shown here is derived from an EMBL/GenBank/DDBJ whole genome shotgun (WGS) entry which is preliminary data.</text>
</comment>
<evidence type="ECO:0000313" key="2">
    <source>
        <dbReference type="EMBL" id="KAK0591950.1"/>
    </source>
</evidence>
<feature type="region of interest" description="Disordered" evidence="1">
    <location>
        <begin position="138"/>
        <end position="167"/>
    </location>
</feature>
<dbReference type="AlphaFoldDB" id="A0AA39SKQ6"/>
<dbReference type="Proteomes" id="UP001168877">
    <property type="component" value="Unassembled WGS sequence"/>
</dbReference>
<gene>
    <name evidence="2" type="ORF">LWI29_010696</name>
</gene>
<name>A0AA39SKQ6_ACESA</name>
<reference evidence="2" key="2">
    <citation type="submission" date="2023-06" db="EMBL/GenBank/DDBJ databases">
        <authorList>
            <person name="Swenson N.G."/>
            <person name="Wegrzyn J.L."/>
            <person name="Mcevoy S.L."/>
        </authorList>
    </citation>
    <scope>NUCLEOTIDE SEQUENCE</scope>
    <source>
        <strain evidence="2">NS2018</strain>
        <tissue evidence="2">Leaf</tissue>
    </source>
</reference>
<organism evidence="2 3">
    <name type="scientific">Acer saccharum</name>
    <name type="common">Sugar maple</name>
    <dbReference type="NCBI Taxonomy" id="4024"/>
    <lineage>
        <taxon>Eukaryota</taxon>
        <taxon>Viridiplantae</taxon>
        <taxon>Streptophyta</taxon>
        <taxon>Embryophyta</taxon>
        <taxon>Tracheophyta</taxon>
        <taxon>Spermatophyta</taxon>
        <taxon>Magnoliopsida</taxon>
        <taxon>eudicotyledons</taxon>
        <taxon>Gunneridae</taxon>
        <taxon>Pentapetalae</taxon>
        <taxon>rosids</taxon>
        <taxon>malvids</taxon>
        <taxon>Sapindales</taxon>
        <taxon>Sapindaceae</taxon>
        <taxon>Hippocastanoideae</taxon>
        <taxon>Acereae</taxon>
        <taxon>Acer</taxon>
    </lineage>
</organism>
<dbReference type="EMBL" id="JAUESC010000380">
    <property type="protein sequence ID" value="KAK0591950.1"/>
    <property type="molecule type" value="Genomic_DNA"/>
</dbReference>